<keyword evidence="1" id="KW-0805">Transcription regulation</keyword>
<reference evidence="4 5" key="1">
    <citation type="submission" date="2018-05" db="EMBL/GenBank/DDBJ databases">
        <title>Genomic Encyclopedia of Archaeal and Bacterial Type Strains, Phase II (KMG-II): from individual species to whole genera.</title>
        <authorList>
            <person name="Goeker M."/>
        </authorList>
    </citation>
    <scope>NUCLEOTIDE SEQUENCE [LARGE SCALE GENOMIC DNA]</scope>
    <source>
        <strain evidence="4 5">DSM 22214</strain>
    </source>
</reference>
<accession>A0A316EDG2</accession>
<dbReference type="InterPro" id="IPR053142">
    <property type="entry name" value="PchR_regulatory_protein"/>
</dbReference>
<keyword evidence="4" id="KW-0238">DNA-binding</keyword>
<dbReference type="InterPro" id="IPR018060">
    <property type="entry name" value="HTH_AraC"/>
</dbReference>
<dbReference type="Gene3D" id="1.10.10.60">
    <property type="entry name" value="Homeodomain-like"/>
    <property type="match status" value="1"/>
</dbReference>
<dbReference type="EMBL" id="QGGO01000004">
    <property type="protein sequence ID" value="PWK28186.1"/>
    <property type="molecule type" value="Genomic_DNA"/>
</dbReference>
<organism evidence="4 5">
    <name type="scientific">Arcicella aurantiaca</name>
    <dbReference type="NCBI Taxonomy" id="591202"/>
    <lineage>
        <taxon>Bacteria</taxon>
        <taxon>Pseudomonadati</taxon>
        <taxon>Bacteroidota</taxon>
        <taxon>Cytophagia</taxon>
        <taxon>Cytophagales</taxon>
        <taxon>Flectobacillaceae</taxon>
        <taxon>Arcicella</taxon>
    </lineage>
</organism>
<dbReference type="RefSeq" id="WP_109741745.1">
    <property type="nucleotide sequence ID" value="NZ_QGGO01000004.1"/>
</dbReference>
<dbReference type="PROSITE" id="PS01124">
    <property type="entry name" value="HTH_ARAC_FAMILY_2"/>
    <property type="match status" value="1"/>
</dbReference>
<evidence type="ECO:0000256" key="1">
    <source>
        <dbReference type="ARBA" id="ARBA00023015"/>
    </source>
</evidence>
<dbReference type="SUPFAM" id="SSF46689">
    <property type="entry name" value="Homeodomain-like"/>
    <property type="match status" value="1"/>
</dbReference>
<dbReference type="GO" id="GO:0043565">
    <property type="term" value="F:sequence-specific DNA binding"/>
    <property type="evidence" value="ECO:0007669"/>
    <property type="project" value="InterPro"/>
</dbReference>
<gene>
    <name evidence="4" type="ORF">LV89_00965</name>
</gene>
<keyword evidence="5" id="KW-1185">Reference proteome</keyword>
<dbReference type="GO" id="GO:0003700">
    <property type="term" value="F:DNA-binding transcription factor activity"/>
    <property type="evidence" value="ECO:0007669"/>
    <property type="project" value="InterPro"/>
</dbReference>
<comment type="caution">
    <text evidence="4">The sequence shown here is derived from an EMBL/GenBank/DDBJ whole genome shotgun (WGS) entry which is preliminary data.</text>
</comment>
<proteinExistence type="predicted"/>
<sequence length="353" mass="41043">MLSRVKKWLKSFEKYLFYYHDGFFELPYLSNSPEVMIESLKKMPVTKYNPLEQSILSNNPFTKGEMRYREIETGFWVLATQIEFKVNVHTRAIYDEGGSDYYFLAFSLYRCDIPLVNMHVNKITMPNKSWAIYKPGSEIDAYHYKGTEGLFLNFVFNHTWLNQNLFGGKGSESELQNFLNLHTGHITWEDVVPDAETMAQKIWKNLLQGQEERFNALSLKIQTLELISTFFTNINKEKVLEQTFPQNEADRVALVKVEKILMDNLTEGFMGIEAIAKQINMSESKLKVVFKGVYGQSIYQYFKEKQMVLAFQLLKNPDVQIKNIAASLGYENPGKFTAAFKKYHKILPSEVIK</sequence>
<evidence type="ECO:0000256" key="2">
    <source>
        <dbReference type="ARBA" id="ARBA00023163"/>
    </source>
</evidence>
<dbReference type="SMART" id="SM00342">
    <property type="entry name" value="HTH_ARAC"/>
    <property type="match status" value="1"/>
</dbReference>
<dbReference type="InterPro" id="IPR009057">
    <property type="entry name" value="Homeodomain-like_sf"/>
</dbReference>
<name>A0A316EDG2_9BACT</name>
<dbReference type="Pfam" id="PF12833">
    <property type="entry name" value="HTH_18"/>
    <property type="match status" value="1"/>
</dbReference>
<feature type="domain" description="HTH araC/xylS-type" evidence="3">
    <location>
        <begin position="255"/>
        <end position="353"/>
    </location>
</feature>
<dbReference type="AlphaFoldDB" id="A0A316EDG2"/>
<keyword evidence="2" id="KW-0804">Transcription</keyword>
<protein>
    <submittedName>
        <fullName evidence="4">AraC-like DNA-binding protein</fullName>
    </submittedName>
</protein>
<dbReference type="PANTHER" id="PTHR47893">
    <property type="entry name" value="REGULATORY PROTEIN PCHR"/>
    <property type="match status" value="1"/>
</dbReference>
<dbReference type="OrthoDB" id="799767at2"/>
<evidence type="ECO:0000313" key="5">
    <source>
        <dbReference type="Proteomes" id="UP000245489"/>
    </source>
</evidence>
<dbReference type="PANTHER" id="PTHR47893:SF1">
    <property type="entry name" value="REGULATORY PROTEIN PCHR"/>
    <property type="match status" value="1"/>
</dbReference>
<dbReference type="Proteomes" id="UP000245489">
    <property type="component" value="Unassembled WGS sequence"/>
</dbReference>
<evidence type="ECO:0000313" key="4">
    <source>
        <dbReference type="EMBL" id="PWK28186.1"/>
    </source>
</evidence>
<evidence type="ECO:0000259" key="3">
    <source>
        <dbReference type="PROSITE" id="PS01124"/>
    </source>
</evidence>